<dbReference type="RefSeq" id="WP_134449213.1">
    <property type="nucleotide sequence ID" value="NZ_SOFS01000043.1"/>
</dbReference>
<name>A0ABY2IKJ3_9MICO</name>
<keyword evidence="3" id="KW-1185">Reference proteome</keyword>
<reference evidence="2 3" key="1">
    <citation type="submission" date="2019-03" db="EMBL/GenBank/DDBJ databases">
        <title>Genomics of glacier-inhabiting Cryobacterium strains.</title>
        <authorList>
            <person name="Liu Q."/>
            <person name="Xin Y.-H."/>
        </authorList>
    </citation>
    <scope>NUCLEOTIDE SEQUENCE [LARGE SCALE GENOMIC DNA]</scope>
    <source>
        <strain evidence="2 3">MDB1-5</strain>
    </source>
</reference>
<comment type="caution">
    <text evidence="2">The sequence shown here is derived from an EMBL/GenBank/DDBJ whole genome shotgun (WGS) entry which is preliminary data.</text>
</comment>
<sequence>MTERDAGGDQVPRIHPESVEEWRTWLVENHAVSTAVWLVFWRKAAGRPILAYEDAVLEALSVGWIDSKPARLDEHRTMLYFSPRKRGSAWARPNKLRIELLRREGRMLPAGEAVVAAAEADGSWTRLDEVENLTVPADLGAALDGIGGARAQWDAFPPSARRGILEWIVQAKTPATRQKRIDETAVLAGRGERANQWKPKPPADPAPAPD</sequence>
<accession>A0ABY2IKJ3</accession>
<evidence type="ECO:0008006" key="4">
    <source>
        <dbReference type="Google" id="ProtNLM"/>
    </source>
</evidence>
<gene>
    <name evidence="2" type="ORF">E3O46_16290</name>
</gene>
<dbReference type="Pfam" id="PF13376">
    <property type="entry name" value="OmdA"/>
    <property type="match status" value="1"/>
</dbReference>
<evidence type="ECO:0000313" key="3">
    <source>
        <dbReference type="Proteomes" id="UP000297604"/>
    </source>
</evidence>
<dbReference type="Proteomes" id="UP000297604">
    <property type="component" value="Unassembled WGS sequence"/>
</dbReference>
<dbReference type="EMBL" id="SOFS01000043">
    <property type="protein sequence ID" value="TFC17211.1"/>
    <property type="molecule type" value="Genomic_DNA"/>
</dbReference>
<protein>
    <recommendedName>
        <fullName evidence="4">Bacteriocin-protection, YdeI or OmpD-Associated</fullName>
    </recommendedName>
</protein>
<proteinExistence type="predicted"/>
<evidence type="ECO:0000313" key="2">
    <source>
        <dbReference type="EMBL" id="TFC17211.1"/>
    </source>
</evidence>
<evidence type="ECO:0000256" key="1">
    <source>
        <dbReference type="SAM" id="MobiDB-lite"/>
    </source>
</evidence>
<organism evidence="2 3">
    <name type="scientific">Cryobacterium glucosi</name>
    <dbReference type="NCBI Taxonomy" id="1259175"/>
    <lineage>
        <taxon>Bacteria</taxon>
        <taxon>Bacillati</taxon>
        <taxon>Actinomycetota</taxon>
        <taxon>Actinomycetes</taxon>
        <taxon>Micrococcales</taxon>
        <taxon>Microbacteriaceae</taxon>
        <taxon>Cryobacterium</taxon>
    </lineage>
</organism>
<feature type="region of interest" description="Disordered" evidence="1">
    <location>
        <begin position="186"/>
        <end position="210"/>
    </location>
</feature>
<feature type="compositionally biased region" description="Pro residues" evidence="1">
    <location>
        <begin position="199"/>
        <end position="210"/>
    </location>
</feature>